<evidence type="ECO:0000313" key="6">
    <source>
        <dbReference type="Proteomes" id="UP001465976"/>
    </source>
</evidence>
<dbReference type="SUPFAM" id="SSF47095">
    <property type="entry name" value="HMG-box"/>
    <property type="match status" value="1"/>
</dbReference>
<feature type="region of interest" description="Disordered" evidence="3">
    <location>
        <begin position="40"/>
        <end position="83"/>
    </location>
</feature>
<dbReference type="EMBL" id="JBAHYK010000014">
    <property type="protein sequence ID" value="KAL0581197.1"/>
    <property type="molecule type" value="Genomic_DNA"/>
</dbReference>
<keyword evidence="2" id="KW-0539">Nucleus</keyword>
<feature type="compositionally biased region" description="Low complexity" evidence="3">
    <location>
        <begin position="178"/>
        <end position="192"/>
    </location>
</feature>
<protein>
    <recommendedName>
        <fullName evidence="4">HMG box domain-containing protein</fullName>
    </recommendedName>
</protein>
<organism evidence="5 6">
    <name type="scientific">Marasmius crinis-equi</name>
    <dbReference type="NCBI Taxonomy" id="585013"/>
    <lineage>
        <taxon>Eukaryota</taxon>
        <taxon>Fungi</taxon>
        <taxon>Dikarya</taxon>
        <taxon>Basidiomycota</taxon>
        <taxon>Agaricomycotina</taxon>
        <taxon>Agaricomycetes</taxon>
        <taxon>Agaricomycetidae</taxon>
        <taxon>Agaricales</taxon>
        <taxon>Marasmiineae</taxon>
        <taxon>Marasmiaceae</taxon>
        <taxon>Marasmius</taxon>
    </lineage>
</organism>
<dbReference type="PANTHER" id="PTHR48112">
    <property type="entry name" value="HIGH MOBILITY GROUP PROTEIN DSP1"/>
    <property type="match status" value="1"/>
</dbReference>
<evidence type="ECO:0000256" key="3">
    <source>
        <dbReference type="SAM" id="MobiDB-lite"/>
    </source>
</evidence>
<sequence length="256" mass="28451">MSDDALEAARIKYTKGLQNVIDTMRECAEYAELYMAALNDPDSAPNLVNGTLKRKRGKGDVEEDGGKRKRVKDPNAPKRPASSYILFQNDVRSTIKAKYPDLSPSELRTAISQEWATLKEDQKEHYKKAAETGKTKYLAEKAAYIARSPEEVAAAAEKVQDKPKRNKPAQKKTKTPEKVVSPESSPEPEAVPIKQQTSSAAETEESSDESSDEEGAEEEVDDEDEDEDEEEEPRPSKKAKVSEKFASKQTARKSKA</sequence>
<dbReference type="InterPro" id="IPR036910">
    <property type="entry name" value="HMG_box_dom_sf"/>
</dbReference>
<dbReference type="Proteomes" id="UP001465976">
    <property type="component" value="Unassembled WGS sequence"/>
</dbReference>
<feature type="compositionally biased region" description="Basic residues" evidence="3">
    <location>
        <begin position="164"/>
        <end position="173"/>
    </location>
</feature>
<accession>A0ABR3G036</accession>
<feature type="compositionally biased region" description="Acidic residues" evidence="3">
    <location>
        <begin position="202"/>
        <end position="232"/>
    </location>
</feature>
<feature type="region of interest" description="Disordered" evidence="3">
    <location>
        <begin position="152"/>
        <end position="256"/>
    </location>
</feature>
<comment type="caution">
    <text evidence="5">The sequence shown here is derived from an EMBL/GenBank/DDBJ whole genome shotgun (WGS) entry which is preliminary data.</text>
</comment>
<evidence type="ECO:0000256" key="2">
    <source>
        <dbReference type="PROSITE-ProRule" id="PRU00267"/>
    </source>
</evidence>
<gene>
    <name evidence="5" type="ORF">V5O48_000785</name>
</gene>
<name>A0ABR3G036_9AGAR</name>
<evidence type="ECO:0000259" key="4">
    <source>
        <dbReference type="PROSITE" id="PS50118"/>
    </source>
</evidence>
<dbReference type="Gene3D" id="1.10.30.10">
    <property type="entry name" value="High mobility group box domain"/>
    <property type="match status" value="1"/>
</dbReference>
<dbReference type="Pfam" id="PF00505">
    <property type="entry name" value="HMG_box"/>
    <property type="match status" value="1"/>
</dbReference>
<dbReference type="SMART" id="SM00398">
    <property type="entry name" value="HMG"/>
    <property type="match status" value="1"/>
</dbReference>
<feature type="DNA-binding region" description="HMG box" evidence="2">
    <location>
        <begin position="77"/>
        <end position="145"/>
    </location>
</feature>
<evidence type="ECO:0000256" key="1">
    <source>
        <dbReference type="ARBA" id="ARBA00023125"/>
    </source>
</evidence>
<proteinExistence type="predicted"/>
<dbReference type="InterPro" id="IPR050342">
    <property type="entry name" value="HMGB"/>
</dbReference>
<feature type="domain" description="HMG box" evidence="4">
    <location>
        <begin position="77"/>
        <end position="145"/>
    </location>
</feature>
<dbReference type="PROSITE" id="PS50118">
    <property type="entry name" value="HMG_BOX_2"/>
    <property type="match status" value="1"/>
</dbReference>
<evidence type="ECO:0000313" key="5">
    <source>
        <dbReference type="EMBL" id="KAL0581197.1"/>
    </source>
</evidence>
<keyword evidence="1 2" id="KW-0238">DNA-binding</keyword>
<reference evidence="5 6" key="1">
    <citation type="submission" date="2024-02" db="EMBL/GenBank/DDBJ databases">
        <title>A draft genome for the cacao thread blight pathogen Marasmius crinis-equi.</title>
        <authorList>
            <person name="Cohen S.P."/>
            <person name="Baruah I.K."/>
            <person name="Amoako-Attah I."/>
            <person name="Bukari Y."/>
            <person name="Meinhardt L.W."/>
            <person name="Bailey B.A."/>
        </authorList>
    </citation>
    <scope>NUCLEOTIDE SEQUENCE [LARGE SCALE GENOMIC DNA]</scope>
    <source>
        <strain evidence="5 6">GH-76</strain>
    </source>
</reference>
<keyword evidence="6" id="KW-1185">Reference proteome</keyword>
<feature type="compositionally biased region" description="Basic and acidic residues" evidence="3">
    <location>
        <begin position="58"/>
        <end position="76"/>
    </location>
</feature>
<dbReference type="InterPro" id="IPR009071">
    <property type="entry name" value="HMG_box_dom"/>
</dbReference>